<dbReference type="GO" id="GO:0005634">
    <property type="term" value="C:nucleus"/>
    <property type="evidence" value="ECO:0007669"/>
    <property type="project" value="UniProtKB-SubCell"/>
</dbReference>
<evidence type="ECO:0000256" key="6">
    <source>
        <dbReference type="ARBA" id="ARBA00023242"/>
    </source>
</evidence>
<keyword evidence="4" id="KW-0158">Chromosome</keyword>
<evidence type="ECO:0000313" key="10">
    <source>
        <dbReference type="Proteomes" id="UP000298138"/>
    </source>
</evidence>
<comment type="subcellular location">
    <subcellularLocation>
        <location evidence="2">Chromosome</location>
        <location evidence="2">Centromere</location>
    </subcellularLocation>
    <subcellularLocation>
        <location evidence="1">Nucleus</location>
    </subcellularLocation>
</comment>
<dbReference type="InterPro" id="IPR020993">
    <property type="entry name" value="Centromere_CenpK"/>
</dbReference>
<dbReference type="InParanoid" id="A0A4S2N165"/>
<dbReference type="AlphaFoldDB" id="A0A4S2N165"/>
<accession>A0A4S2N165</accession>
<keyword evidence="10" id="KW-1185">Reference proteome</keyword>
<reference evidence="9 10" key="1">
    <citation type="submission" date="2019-04" db="EMBL/GenBank/DDBJ databases">
        <title>Comparative genomics and transcriptomics to analyze fruiting body development in filamentous ascomycetes.</title>
        <authorList>
            <consortium name="DOE Joint Genome Institute"/>
            <person name="Lutkenhaus R."/>
            <person name="Traeger S."/>
            <person name="Breuer J."/>
            <person name="Kuo A."/>
            <person name="Lipzen A."/>
            <person name="Pangilinan J."/>
            <person name="Dilworth D."/>
            <person name="Sandor L."/>
            <person name="Poggeler S."/>
            <person name="Barry K."/>
            <person name="Grigoriev I.V."/>
            <person name="Nowrousian M."/>
        </authorList>
    </citation>
    <scope>NUCLEOTIDE SEQUENCE [LARGE SCALE GENOMIC DNA]</scope>
    <source>
        <strain evidence="9 10">CBS 389.68</strain>
    </source>
</reference>
<dbReference type="OrthoDB" id="9445768at2759"/>
<feature type="region of interest" description="Disordered" evidence="8">
    <location>
        <begin position="237"/>
        <end position="261"/>
    </location>
</feature>
<feature type="region of interest" description="Disordered" evidence="8">
    <location>
        <begin position="78"/>
        <end position="105"/>
    </location>
</feature>
<name>A0A4S2N165_9PEZI</name>
<keyword evidence="6" id="KW-0539">Nucleus</keyword>
<keyword evidence="7" id="KW-0137">Centromere</keyword>
<dbReference type="GO" id="GO:0000775">
    <property type="term" value="C:chromosome, centromeric region"/>
    <property type="evidence" value="ECO:0007669"/>
    <property type="project" value="UniProtKB-SubCell"/>
</dbReference>
<dbReference type="PANTHER" id="PTHR14401:SF6">
    <property type="entry name" value="CENTROMERE PROTEIN K"/>
    <property type="match status" value="1"/>
</dbReference>
<evidence type="ECO:0000256" key="5">
    <source>
        <dbReference type="ARBA" id="ARBA00023054"/>
    </source>
</evidence>
<dbReference type="GO" id="GO:0051382">
    <property type="term" value="P:kinetochore assembly"/>
    <property type="evidence" value="ECO:0007669"/>
    <property type="project" value="InterPro"/>
</dbReference>
<evidence type="ECO:0000256" key="3">
    <source>
        <dbReference type="ARBA" id="ARBA00005795"/>
    </source>
</evidence>
<evidence type="ECO:0000313" key="9">
    <source>
        <dbReference type="EMBL" id="TGZ82777.1"/>
    </source>
</evidence>
<dbReference type="GO" id="GO:0000070">
    <property type="term" value="P:mitotic sister chromatid segregation"/>
    <property type="evidence" value="ECO:0007669"/>
    <property type="project" value="TreeGrafter"/>
</dbReference>
<evidence type="ECO:0000256" key="4">
    <source>
        <dbReference type="ARBA" id="ARBA00022454"/>
    </source>
</evidence>
<keyword evidence="5" id="KW-0175">Coiled coil</keyword>
<gene>
    <name evidence="9" type="ORF">EX30DRAFT_394049</name>
</gene>
<proteinExistence type="inferred from homology"/>
<dbReference type="Pfam" id="PF11802">
    <property type="entry name" value="CENP-K"/>
    <property type="match status" value="1"/>
</dbReference>
<sequence>MPAFQPASSTPPPAPIDRLRRLIAVSLTESHSHPVPSPADAASSASYSSQLHAAETALRRLIIDEELKITLLKSQSQSQTSSATQSFSNPPASAAPSPTQASPKSELAALQSLFPAPAYIPPPTSPLNTLLALRHVLNTITTSRTLLPTAKSHHSSALSTLSTAKQLLAEEQLLTSALEVRIAELRDRHPSSSASSSVNETQELVKLEKETRKLISGSMKALMKFIDHHLVPELEVEESGGAVTGAQPEPKAGETKSKRQKKIDEMFRKREEEGRGIGVEFKELLEELMNRCVEGGDPWVRVERESAGLRFLVRSEIAILNKRDARKVRLVDFASEFR</sequence>
<comment type="similarity">
    <text evidence="3">Belongs to the CENP-K/MCM22 family.</text>
</comment>
<evidence type="ECO:0000256" key="8">
    <source>
        <dbReference type="SAM" id="MobiDB-lite"/>
    </source>
</evidence>
<evidence type="ECO:0000256" key="7">
    <source>
        <dbReference type="ARBA" id="ARBA00023328"/>
    </source>
</evidence>
<evidence type="ECO:0000256" key="2">
    <source>
        <dbReference type="ARBA" id="ARBA00004584"/>
    </source>
</evidence>
<feature type="compositionally biased region" description="Basic and acidic residues" evidence="8">
    <location>
        <begin position="251"/>
        <end position="261"/>
    </location>
</feature>
<evidence type="ECO:0008006" key="11">
    <source>
        <dbReference type="Google" id="ProtNLM"/>
    </source>
</evidence>
<dbReference type="PANTHER" id="PTHR14401">
    <property type="entry name" value="CENTROMERE PROTEIN K"/>
    <property type="match status" value="1"/>
</dbReference>
<dbReference type="Proteomes" id="UP000298138">
    <property type="component" value="Unassembled WGS sequence"/>
</dbReference>
<dbReference type="EMBL" id="ML220114">
    <property type="protein sequence ID" value="TGZ82777.1"/>
    <property type="molecule type" value="Genomic_DNA"/>
</dbReference>
<evidence type="ECO:0000256" key="1">
    <source>
        <dbReference type="ARBA" id="ARBA00004123"/>
    </source>
</evidence>
<organism evidence="9 10">
    <name type="scientific">Ascodesmis nigricans</name>
    <dbReference type="NCBI Taxonomy" id="341454"/>
    <lineage>
        <taxon>Eukaryota</taxon>
        <taxon>Fungi</taxon>
        <taxon>Dikarya</taxon>
        <taxon>Ascomycota</taxon>
        <taxon>Pezizomycotina</taxon>
        <taxon>Pezizomycetes</taxon>
        <taxon>Pezizales</taxon>
        <taxon>Ascodesmidaceae</taxon>
        <taxon>Ascodesmis</taxon>
    </lineage>
</organism>
<protein>
    <recommendedName>
        <fullName evidence="11">Centromere protein Cenp-K</fullName>
    </recommendedName>
</protein>